<feature type="region of interest" description="Disordered" evidence="1">
    <location>
        <begin position="202"/>
        <end position="299"/>
    </location>
</feature>
<comment type="caution">
    <text evidence="3">The sequence shown here is derived from an EMBL/GenBank/DDBJ whole genome shotgun (WGS) entry which is preliminary data.</text>
</comment>
<feature type="region of interest" description="Disordered" evidence="1">
    <location>
        <begin position="50"/>
        <end position="74"/>
    </location>
</feature>
<dbReference type="PROSITE" id="PS51257">
    <property type="entry name" value="PROKAR_LIPOPROTEIN"/>
    <property type="match status" value="1"/>
</dbReference>
<dbReference type="Proteomes" id="UP001610432">
    <property type="component" value="Unassembled WGS sequence"/>
</dbReference>
<accession>A0ABR4LUT9</accession>
<reference evidence="3 4" key="1">
    <citation type="submission" date="2024-07" db="EMBL/GenBank/DDBJ databases">
        <title>Section-level genome sequencing and comparative genomics of Aspergillus sections Usti and Cavernicolus.</title>
        <authorList>
            <consortium name="Lawrence Berkeley National Laboratory"/>
            <person name="Nybo J.L."/>
            <person name="Vesth T.C."/>
            <person name="Theobald S."/>
            <person name="Frisvad J.C."/>
            <person name="Larsen T.O."/>
            <person name="Kjaerboelling I."/>
            <person name="Rothschild-Mancinelli K."/>
            <person name="Lyhne E.K."/>
            <person name="Kogle M.E."/>
            <person name="Barry K."/>
            <person name="Clum A."/>
            <person name="Na H."/>
            <person name="Ledsgaard L."/>
            <person name="Lin J."/>
            <person name="Lipzen A."/>
            <person name="Kuo A."/>
            <person name="Riley R."/>
            <person name="Mondo S."/>
            <person name="Labutti K."/>
            <person name="Haridas S."/>
            <person name="Pangalinan J."/>
            <person name="Salamov A.A."/>
            <person name="Simmons B.A."/>
            <person name="Magnuson J.K."/>
            <person name="Chen J."/>
            <person name="Drula E."/>
            <person name="Henrissat B."/>
            <person name="Wiebenga A."/>
            <person name="Lubbers R.J."/>
            <person name="Gomes A.C."/>
            <person name="Macurrencykelacurrency M.R."/>
            <person name="Stajich J."/>
            <person name="Grigoriev I.V."/>
            <person name="Mortensen U.H."/>
            <person name="De Vries R.P."/>
            <person name="Baker S.E."/>
            <person name="Andersen M.R."/>
        </authorList>
    </citation>
    <scope>NUCLEOTIDE SEQUENCE [LARGE SCALE GENOMIC DNA]</scope>
    <source>
        <strain evidence="3 4">CBS 449.75</strain>
    </source>
</reference>
<protein>
    <submittedName>
        <fullName evidence="3">Uncharacterized protein</fullName>
    </submittedName>
</protein>
<sequence>MQLPKVSVALLGALVAACEAARGHHVRHDKLFQPRYLNQTTSTSYITVYPTPAPTSPSTPVSPTPPEYETEGPSEAVTVTSTVGTVTTTSVITTTIYKTSTRTETVYETLSPGADNTDISTATETDNVPSSGVDTTLTSTTTLTYTVRPVPTSATASDGSGSGTVGCESPATVTITESFTVTVTALPSATYTEPKNNHHVATLPEQTDRPSHPHHPPHRPGHGHGHGHGDGDGDKDEDEDNGNGPVPTSTSTPTPPSALYPTVPPNNGTIPGYGSGVAKPTGFVTSRLPFPTQRHRRGI</sequence>
<dbReference type="RefSeq" id="XP_070886908.1">
    <property type="nucleotide sequence ID" value="XM_071035333.1"/>
</dbReference>
<evidence type="ECO:0000313" key="4">
    <source>
        <dbReference type="Proteomes" id="UP001610432"/>
    </source>
</evidence>
<keyword evidence="2" id="KW-0732">Signal</keyword>
<name>A0ABR4LUT9_9EURO</name>
<feature type="signal peptide" evidence="2">
    <location>
        <begin position="1"/>
        <end position="20"/>
    </location>
</feature>
<dbReference type="EMBL" id="JBFXLQ010000016">
    <property type="protein sequence ID" value="KAL2867929.1"/>
    <property type="molecule type" value="Genomic_DNA"/>
</dbReference>
<feature type="chain" id="PRO_5046699227" evidence="2">
    <location>
        <begin position="21"/>
        <end position="299"/>
    </location>
</feature>
<feature type="compositionally biased region" description="Basic residues" evidence="1">
    <location>
        <begin position="212"/>
        <end position="226"/>
    </location>
</feature>
<evidence type="ECO:0000256" key="2">
    <source>
        <dbReference type="SAM" id="SignalP"/>
    </source>
</evidence>
<evidence type="ECO:0000313" key="3">
    <source>
        <dbReference type="EMBL" id="KAL2867929.1"/>
    </source>
</evidence>
<keyword evidence="4" id="KW-1185">Reference proteome</keyword>
<feature type="compositionally biased region" description="Pro residues" evidence="1">
    <location>
        <begin position="51"/>
        <end position="66"/>
    </location>
</feature>
<proteinExistence type="predicted"/>
<gene>
    <name evidence="3" type="ORF">BJX67DRAFT_70662</name>
</gene>
<evidence type="ECO:0000256" key="1">
    <source>
        <dbReference type="SAM" id="MobiDB-lite"/>
    </source>
</evidence>
<organism evidence="3 4">
    <name type="scientific">Aspergillus lucknowensis</name>
    <dbReference type="NCBI Taxonomy" id="176173"/>
    <lineage>
        <taxon>Eukaryota</taxon>
        <taxon>Fungi</taxon>
        <taxon>Dikarya</taxon>
        <taxon>Ascomycota</taxon>
        <taxon>Pezizomycotina</taxon>
        <taxon>Eurotiomycetes</taxon>
        <taxon>Eurotiomycetidae</taxon>
        <taxon>Eurotiales</taxon>
        <taxon>Aspergillaceae</taxon>
        <taxon>Aspergillus</taxon>
        <taxon>Aspergillus subgen. Nidulantes</taxon>
    </lineage>
</organism>
<feature type="compositionally biased region" description="Pro residues" evidence="1">
    <location>
        <begin position="253"/>
        <end position="264"/>
    </location>
</feature>
<dbReference type="GeneID" id="98150405"/>
<feature type="compositionally biased region" description="Low complexity" evidence="1">
    <location>
        <begin position="242"/>
        <end position="252"/>
    </location>
</feature>